<keyword evidence="1" id="KW-0812">Transmembrane</keyword>
<dbReference type="RefSeq" id="WP_035022580.1">
    <property type="nucleotide sequence ID" value="NZ_KK073877.1"/>
</dbReference>
<accession>A0A011UWJ1</accession>
<protein>
    <submittedName>
        <fullName evidence="2">Membrane protein</fullName>
    </submittedName>
</protein>
<gene>
    <name evidence="2" type="ORF">BG36_01880</name>
</gene>
<evidence type="ECO:0000313" key="2">
    <source>
        <dbReference type="EMBL" id="EXL10606.1"/>
    </source>
</evidence>
<organism evidence="2 3">
    <name type="scientific">Aquamicrobium defluvii</name>
    <dbReference type="NCBI Taxonomy" id="69279"/>
    <lineage>
        <taxon>Bacteria</taxon>
        <taxon>Pseudomonadati</taxon>
        <taxon>Pseudomonadota</taxon>
        <taxon>Alphaproteobacteria</taxon>
        <taxon>Hyphomicrobiales</taxon>
        <taxon>Phyllobacteriaceae</taxon>
        <taxon>Aquamicrobium</taxon>
    </lineage>
</organism>
<proteinExistence type="predicted"/>
<dbReference type="EMBL" id="JENY01000001">
    <property type="protein sequence ID" value="EXL10606.1"/>
    <property type="molecule type" value="Genomic_DNA"/>
</dbReference>
<feature type="transmembrane region" description="Helical" evidence="1">
    <location>
        <begin position="48"/>
        <end position="69"/>
    </location>
</feature>
<reference evidence="2 3" key="1">
    <citation type="submission" date="2014-02" db="EMBL/GenBank/DDBJ databases">
        <title>Aquamicrobium defluvii Genome sequencing.</title>
        <authorList>
            <person name="Wang X."/>
        </authorList>
    </citation>
    <scope>NUCLEOTIDE SEQUENCE [LARGE SCALE GENOMIC DNA]</scope>
    <source>
        <strain evidence="2 3">W13Z1</strain>
    </source>
</reference>
<sequence length="199" mass="23146">MDADTLPQPNHEIFVHIRIIIGMVLGLSVARLVSGATRFIQHPGKEKIYPVHFAWVICIFLFIIHFWWFEFALSQTRVWTFSLYFLLISYSIVFVMLAAMLFPDEIREYRGFQDYFSQRRGWFYALLLMLFVIDVIDTLVKGEKYYHHYGIAYPIRQALLIAGAAGGLAFRSPRYDAVYALCALAAQFVWIAVLFNVLD</sequence>
<feature type="transmembrane region" description="Helical" evidence="1">
    <location>
        <begin position="122"/>
        <end position="139"/>
    </location>
</feature>
<keyword evidence="1" id="KW-1133">Transmembrane helix</keyword>
<dbReference type="PATRIC" id="fig|69279.3.peg.380"/>
<evidence type="ECO:0000256" key="1">
    <source>
        <dbReference type="SAM" id="Phobius"/>
    </source>
</evidence>
<name>A0A011UWJ1_9HYPH</name>
<dbReference type="AlphaFoldDB" id="A0A011UWJ1"/>
<evidence type="ECO:0000313" key="3">
    <source>
        <dbReference type="Proteomes" id="UP000019849"/>
    </source>
</evidence>
<keyword evidence="1" id="KW-0472">Membrane</keyword>
<feature type="transmembrane region" description="Helical" evidence="1">
    <location>
        <begin position="81"/>
        <end position="102"/>
    </location>
</feature>
<feature type="transmembrane region" description="Helical" evidence="1">
    <location>
        <begin position="177"/>
        <end position="198"/>
    </location>
</feature>
<dbReference type="HOGENOM" id="CLU_118089_0_0_5"/>
<comment type="caution">
    <text evidence="2">The sequence shown here is derived from an EMBL/GenBank/DDBJ whole genome shotgun (WGS) entry which is preliminary data.</text>
</comment>
<feature type="transmembrane region" description="Helical" evidence="1">
    <location>
        <begin position="13"/>
        <end position="36"/>
    </location>
</feature>
<dbReference type="eggNOG" id="ENOG502ZZD2">
    <property type="taxonomic scope" value="Bacteria"/>
</dbReference>
<dbReference type="STRING" id="69279.BG36_01880"/>
<dbReference type="Proteomes" id="UP000019849">
    <property type="component" value="Unassembled WGS sequence"/>
</dbReference>